<evidence type="ECO:0000313" key="3">
    <source>
        <dbReference type="Proteomes" id="UP000037696"/>
    </source>
</evidence>
<name>A0A0M8NWI2_9EURO</name>
<evidence type="ECO:0000256" key="1">
    <source>
        <dbReference type="SAM" id="Phobius"/>
    </source>
</evidence>
<keyword evidence="3" id="KW-1185">Reference proteome</keyword>
<evidence type="ECO:0000313" key="2">
    <source>
        <dbReference type="EMBL" id="KOS40258.1"/>
    </source>
</evidence>
<accession>A0A0M8NWI2</accession>
<dbReference type="Proteomes" id="UP000037696">
    <property type="component" value="Unassembled WGS sequence"/>
</dbReference>
<keyword evidence="1" id="KW-0812">Transmembrane</keyword>
<protein>
    <submittedName>
        <fullName evidence="2">Uncharacterized protein</fullName>
    </submittedName>
</protein>
<feature type="transmembrane region" description="Helical" evidence="1">
    <location>
        <begin position="40"/>
        <end position="64"/>
    </location>
</feature>
<organism evidence="2 3">
    <name type="scientific">Penicillium nordicum</name>
    <dbReference type="NCBI Taxonomy" id="229535"/>
    <lineage>
        <taxon>Eukaryota</taxon>
        <taxon>Fungi</taxon>
        <taxon>Dikarya</taxon>
        <taxon>Ascomycota</taxon>
        <taxon>Pezizomycotina</taxon>
        <taxon>Eurotiomycetes</taxon>
        <taxon>Eurotiomycetidae</taxon>
        <taxon>Eurotiales</taxon>
        <taxon>Aspergillaceae</taxon>
        <taxon>Penicillium</taxon>
    </lineage>
</organism>
<dbReference type="AlphaFoldDB" id="A0A0M8NWI2"/>
<dbReference type="EMBL" id="LHQQ01000170">
    <property type="protein sequence ID" value="KOS40258.1"/>
    <property type="molecule type" value="Genomic_DNA"/>
</dbReference>
<gene>
    <name evidence="2" type="ORF">ACN38_g8892</name>
</gene>
<comment type="caution">
    <text evidence="2">The sequence shown here is derived from an EMBL/GenBank/DDBJ whole genome shotgun (WGS) entry which is preliminary data.</text>
</comment>
<reference evidence="2 3" key="1">
    <citation type="submission" date="2015-08" db="EMBL/GenBank/DDBJ databases">
        <title>Genome sequencing of Penicillium nordicum.</title>
        <authorList>
            <person name="Nguyen H.D."/>
            <person name="Seifert K.A."/>
        </authorList>
    </citation>
    <scope>NUCLEOTIDE SEQUENCE [LARGE SCALE GENOMIC DNA]</scope>
    <source>
        <strain evidence="2 3">DAOMC 185683</strain>
    </source>
</reference>
<proteinExistence type="predicted"/>
<keyword evidence="1" id="KW-1133">Transmembrane helix</keyword>
<sequence>MLLKPVLSLFESCSYEFKFFMAFLAPIFQPKCYLLTMVSLAIYISTIIIVSTIINASFFAIFYAPLTMPTHLSIDGAIHLPIDDATHLPVDDTTYLPIDDEWPYAPPTGQRASIRDS</sequence>
<keyword evidence="1" id="KW-0472">Membrane</keyword>